<evidence type="ECO:0000256" key="1">
    <source>
        <dbReference type="ARBA" id="ARBA00006540"/>
    </source>
</evidence>
<evidence type="ECO:0000256" key="2">
    <source>
        <dbReference type="ARBA" id="ARBA00022730"/>
    </source>
</evidence>
<comment type="function">
    <text evidence="7 9">One of the primary rRNA binding proteins, it binds directly near the 3'-end of the 23S rRNA, where it nucleates assembly of the 50S subunit.</text>
</comment>
<dbReference type="GO" id="GO:0022625">
    <property type="term" value="C:cytosolic large ribosomal subunit"/>
    <property type="evidence" value="ECO:0007669"/>
    <property type="project" value="TreeGrafter"/>
</dbReference>
<dbReference type="OrthoDB" id="9806135at2"/>
<dbReference type="STRING" id="1963862.B4O97_00170"/>
<dbReference type="GO" id="GO:0019843">
    <property type="term" value="F:rRNA binding"/>
    <property type="evidence" value="ECO:0007669"/>
    <property type="project" value="UniProtKB-UniRule"/>
</dbReference>
<evidence type="ECO:0000313" key="11">
    <source>
        <dbReference type="EMBL" id="ORC38207.1"/>
    </source>
</evidence>
<comment type="similarity">
    <text evidence="1 7 8">Belongs to the universal ribosomal protein uL3 family.</text>
</comment>
<dbReference type="SUPFAM" id="SSF50447">
    <property type="entry name" value="Translation proteins"/>
    <property type="match status" value="1"/>
</dbReference>
<dbReference type="AlphaFoldDB" id="A0A1Y1S2Q5"/>
<dbReference type="Pfam" id="PF00297">
    <property type="entry name" value="Ribosomal_L3"/>
    <property type="match status" value="1"/>
</dbReference>
<dbReference type="PANTHER" id="PTHR11229">
    <property type="entry name" value="50S RIBOSOMAL PROTEIN L3"/>
    <property type="match status" value="1"/>
</dbReference>
<dbReference type="NCBIfam" id="TIGR03625">
    <property type="entry name" value="L3_bact"/>
    <property type="match status" value="1"/>
</dbReference>
<dbReference type="GO" id="GO:0006412">
    <property type="term" value="P:translation"/>
    <property type="evidence" value="ECO:0007669"/>
    <property type="project" value="UniProtKB-UniRule"/>
</dbReference>
<sequence length="207" mass="22413">MLGLLGKKLGMTQVFDERGVLTPVTVIEIVENTILNNRTEEKDGYTAAVLGAFEQKESRLSKPVLGQFNKSGSSPKRIVQEVRDPDFEGEPGTSLGIDLFEGIRFVDVIGDSKGKGYQGVMKRHGFKGGRATHGSKFHRGLGSTGMAATPSRVLKGKKMPGRMGNERVTVQNLLVVKIDPEKNALLVKGAVPGPKNGVVFVRKAKKR</sequence>
<gene>
    <name evidence="7" type="primary">rplC</name>
    <name evidence="11" type="ORF">B4O97_00170</name>
</gene>
<evidence type="ECO:0000256" key="3">
    <source>
        <dbReference type="ARBA" id="ARBA00022884"/>
    </source>
</evidence>
<dbReference type="InterPro" id="IPR000597">
    <property type="entry name" value="Ribosomal_uL3"/>
</dbReference>
<dbReference type="GO" id="GO:0003735">
    <property type="term" value="F:structural constituent of ribosome"/>
    <property type="evidence" value="ECO:0007669"/>
    <property type="project" value="UniProtKB-UniRule"/>
</dbReference>
<dbReference type="InterPro" id="IPR009000">
    <property type="entry name" value="Transl_B-barrel_sf"/>
</dbReference>
<keyword evidence="2 7" id="KW-0699">rRNA-binding</keyword>
<evidence type="ECO:0000256" key="10">
    <source>
        <dbReference type="SAM" id="MobiDB-lite"/>
    </source>
</evidence>
<evidence type="ECO:0000256" key="7">
    <source>
        <dbReference type="HAMAP-Rule" id="MF_01325"/>
    </source>
</evidence>
<reference evidence="11 12" key="1">
    <citation type="submission" date="2017-03" db="EMBL/GenBank/DDBJ databases">
        <title>Draft Genome sequence of Marispirochaeta sp. strain JC444.</title>
        <authorList>
            <person name="Shivani Y."/>
            <person name="Subhash Y."/>
            <person name="Sasikala C."/>
            <person name="Ramana C."/>
        </authorList>
    </citation>
    <scope>NUCLEOTIDE SEQUENCE [LARGE SCALE GENOMIC DNA]</scope>
    <source>
        <strain evidence="11 12">JC444</strain>
    </source>
</reference>
<evidence type="ECO:0000256" key="4">
    <source>
        <dbReference type="ARBA" id="ARBA00022980"/>
    </source>
</evidence>
<evidence type="ECO:0000256" key="8">
    <source>
        <dbReference type="RuleBase" id="RU003905"/>
    </source>
</evidence>
<dbReference type="EMBL" id="MWQY01000001">
    <property type="protein sequence ID" value="ORC38207.1"/>
    <property type="molecule type" value="Genomic_DNA"/>
</dbReference>
<keyword evidence="12" id="KW-1185">Reference proteome</keyword>
<dbReference type="Gene3D" id="3.30.160.810">
    <property type="match status" value="1"/>
</dbReference>
<feature type="region of interest" description="Disordered" evidence="10">
    <location>
        <begin position="127"/>
        <end position="148"/>
    </location>
</feature>
<comment type="subunit">
    <text evidence="7 9">Part of the 50S ribosomal subunit. Forms a cluster with proteins L14 and L19.</text>
</comment>
<name>A0A1Y1S2Q5_9SPIO</name>
<dbReference type="RefSeq" id="WP_083047109.1">
    <property type="nucleotide sequence ID" value="NZ_MWQY01000001.1"/>
</dbReference>
<evidence type="ECO:0000256" key="5">
    <source>
        <dbReference type="ARBA" id="ARBA00023274"/>
    </source>
</evidence>
<dbReference type="Proteomes" id="UP000192343">
    <property type="component" value="Unassembled WGS sequence"/>
</dbReference>
<dbReference type="HAMAP" id="MF_01325_B">
    <property type="entry name" value="Ribosomal_uL3_B"/>
    <property type="match status" value="1"/>
</dbReference>
<dbReference type="PROSITE" id="PS00474">
    <property type="entry name" value="RIBOSOMAL_L3"/>
    <property type="match status" value="1"/>
</dbReference>
<evidence type="ECO:0000256" key="9">
    <source>
        <dbReference type="RuleBase" id="RU003906"/>
    </source>
</evidence>
<evidence type="ECO:0000313" key="12">
    <source>
        <dbReference type="Proteomes" id="UP000192343"/>
    </source>
</evidence>
<accession>A0A1Y1S2Q5</accession>
<dbReference type="PANTHER" id="PTHR11229:SF16">
    <property type="entry name" value="LARGE RIBOSOMAL SUBUNIT PROTEIN UL3C"/>
    <property type="match status" value="1"/>
</dbReference>
<dbReference type="FunFam" id="2.40.30.10:FF:000004">
    <property type="entry name" value="50S ribosomal protein L3"/>
    <property type="match status" value="1"/>
</dbReference>
<keyword evidence="3 7" id="KW-0694">RNA-binding</keyword>
<dbReference type="Gene3D" id="2.40.30.10">
    <property type="entry name" value="Translation factors"/>
    <property type="match status" value="1"/>
</dbReference>
<protein>
    <recommendedName>
        <fullName evidence="6 7">Large ribosomal subunit protein uL3</fullName>
    </recommendedName>
</protein>
<proteinExistence type="inferred from homology"/>
<keyword evidence="4 7" id="KW-0689">Ribosomal protein</keyword>
<evidence type="ECO:0000256" key="6">
    <source>
        <dbReference type="ARBA" id="ARBA00035243"/>
    </source>
</evidence>
<keyword evidence="5 7" id="KW-0687">Ribonucleoprotein</keyword>
<comment type="caution">
    <text evidence="11">The sequence shown here is derived from an EMBL/GenBank/DDBJ whole genome shotgun (WGS) entry which is preliminary data.</text>
</comment>
<dbReference type="InterPro" id="IPR019926">
    <property type="entry name" value="Ribosomal_uL3_CS"/>
</dbReference>
<dbReference type="InterPro" id="IPR019927">
    <property type="entry name" value="Ribosomal_uL3_bac/org-type"/>
</dbReference>
<organism evidence="11 12">
    <name type="scientific">Marispirochaeta aestuarii</name>
    <dbReference type="NCBI Taxonomy" id="1963862"/>
    <lineage>
        <taxon>Bacteria</taxon>
        <taxon>Pseudomonadati</taxon>
        <taxon>Spirochaetota</taxon>
        <taxon>Spirochaetia</taxon>
        <taxon>Spirochaetales</taxon>
        <taxon>Spirochaetaceae</taxon>
        <taxon>Marispirochaeta</taxon>
    </lineage>
</organism>